<gene>
    <name evidence="2" type="ORF">HK14_00525</name>
</gene>
<feature type="transmembrane region" description="Helical" evidence="1">
    <location>
        <begin position="16"/>
        <end position="39"/>
    </location>
</feature>
<keyword evidence="1" id="KW-0812">Transmembrane</keyword>
<comment type="caution">
    <text evidence="2">The sequence shown here is derived from an EMBL/GenBank/DDBJ whole genome shotgun (WGS) entry which is preliminary data.</text>
</comment>
<keyword evidence="1" id="KW-1133">Transmembrane helix</keyword>
<sequence>MNSEIKLIKYIKIAKISLVSLLSFYVFSNLLYAFIIGYKNYVKDHGVFGDIYLLLLALILFSLSFFIIIFFSILELFVRFYFRKKRQREARAVKASNLPL</sequence>
<dbReference type="RefSeq" id="WP_086650135.1">
    <property type="nucleotide sequence ID" value="NZ_JOMQ01000001.1"/>
</dbReference>
<dbReference type="Proteomes" id="UP000196086">
    <property type="component" value="Unassembled WGS sequence"/>
</dbReference>
<dbReference type="EMBL" id="JOMQ01000001">
    <property type="protein sequence ID" value="OUJ04661.1"/>
    <property type="molecule type" value="Genomic_DNA"/>
</dbReference>
<reference evidence="2 3" key="1">
    <citation type="submission" date="2014-06" db="EMBL/GenBank/DDBJ databases">
        <authorList>
            <person name="Ju J."/>
            <person name="Zhang J."/>
        </authorList>
    </citation>
    <scope>NUCLEOTIDE SEQUENCE [LARGE SCALE GENOMIC DNA]</scope>
    <source>
        <strain evidence="2 3">DsW_47</strain>
    </source>
</reference>
<name>A0A1Z5YZ96_9PROT</name>
<proteinExistence type="predicted"/>
<keyword evidence="1" id="KW-0472">Membrane</keyword>
<evidence type="ECO:0000256" key="1">
    <source>
        <dbReference type="SAM" id="Phobius"/>
    </source>
</evidence>
<accession>A0A1Z5YZ96</accession>
<organism evidence="2 3">
    <name type="scientific">Acetobacter cibinongensis</name>
    <dbReference type="NCBI Taxonomy" id="146475"/>
    <lineage>
        <taxon>Bacteria</taxon>
        <taxon>Pseudomonadati</taxon>
        <taxon>Pseudomonadota</taxon>
        <taxon>Alphaproteobacteria</taxon>
        <taxon>Acetobacterales</taxon>
        <taxon>Acetobacteraceae</taxon>
        <taxon>Acetobacter</taxon>
    </lineage>
</organism>
<feature type="transmembrane region" description="Helical" evidence="1">
    <location>
        <begin position="51"/>
        <end position="78"/>
    </location>
</feature>
<evidence type="ECO:0000313" key="3">
    <source>
        <dbReference type="Proteomes" id="UP000196086"/>
    </source>
</evidence>
<protein>
    <submittedName>
        <fullName evidence="2">Uncharacterized protein</fullName>
    </submittedName>
</protein>
<dbReference type="AlphaFoldDB" id="A0A1Z5YZ96"/>
<evidence type="ECO:0000313" key="2">
    <source>
        <dbReference type="EMBL" id="OUJ04661.1"/>
    </source>
</evidence>